<evidence type="ECO:0000313" key="6">
    <source>
        <dbReference type="Proteomes" id="UP000242144"/>
    </source>
</evidence>
<dbReference type="Proteomes" id="UP000242704">
    <property type="component" value="Unassembled WGS sequence"/>
</dbReference>
<dbReference type="EMBL" id="PZBZ01000069">
    <property type="protein sequence ID" value="PTG11727.1"/>
    <property type="molecule type" value="Genomic_DNA"/>
</dbReference>
<accession>A0AAE5SXR1</accession>
<evidence type="ECO:0000313" key="7">
    <source>
        <dbReference type="Proteomes" id="UP000242704"/>
    </source>
</evidence>
<dbReference type="Proteomes" id="UP000242008">
    <property type="component" value="Unassembled WGS sequence"/>
</dbReference>
<dbReference type="RefSeq" id="WP_037572581.1">
    <property type="nucleotide sequence ID" value="NZ_CP133247.1"/>
</dbReference>
<evidence type="ECO:0000313" key="2">
    <source>
        <dbReference type="EMBL" id="PTG11727.1"/>
    </source>
</evidence>
<keyword evidence="1" id="KW-0472">Membrane</keyword>
<organism evidence="2 7">
    <name type="scientific">Staphylococcus chromogenes</name>
    <name type="common">Staphylococcus hyicus subsp. chromogenes</name>
    <dbReference type="NCBI Taxonomy" id="46126"/>
    <lineage>
        <taxon>Bacteria</taxon>
        <taxon>Bacillati</taxon>
        <taxon>Bacillota</taxon>
        <taxon>Bacilli</taxon>
        <taxon>Bacillales</taxon>
        <taxon>Staphylococcaceae</taxon>
        <taxon>Staphylococcus</taxon>
    </lineage>
</organism>
<reference evidence="5 6" key="1">
    <citation type="journal article" date="2016" name="Front. Microbiol.">
        <title>Comprehensive Phylogenetic Analysis of Bovine Non-aureus Staphylococci Species Based on Whole-Genome Sequencing.</title>
        <authorList>
            <person name="Naushad S."/>
            <person name="Barkema H.W."/>
            <person name="Luby C."/>
            <person name="Condas L.A."/>
            <person name="Nobrega D.B."/>
            <person name="Carson D.A."/>
            <person name="De Buck J."/>
        </authorList>
    </citation>
    <scope>NUCLEOTIDE SEQUENCE [LARGE SCALE GENOMIC DNA]</scope>
    <source>
        <strain evidence="3 6">SNUC 105</strain>
        <strain evidence="4 5">SNUC 1363</strain>
        <strain evidence="2 7">SNUC 505</strain>
    </source>
</reference>
<sequence>MLLLYLVSIIVVLWIGQRINQKLLEREWIVRAYIVLVVILSIQAVLIYHFVKALLKWLTFILKLFYK</sequence>
<gene>
    <name evidence="3" type="ORF">BU638_06300</name>
    <name evidence="2" type="ORF">BU653_10250</name>
    <name evidence="4" type="ORF">BU676_04050</name>
</gene>
<keyword evidence="5" id="KW-1185">Reference proteome</keyword>
<keyword evidence="1" id="KW-0812">Transmembrane</keyword>
<dbReference type="EMBL" id="PZCM01000005">
    <property type="protein sequence ID" value="PTG27667.1"/>
    <property type="molecule type" value="Genomic_DNA"/>
</dbReference>
<protein>
    <submittedName>
        <fullName evidence="2">Uncharacterized protein</fullName>
    </submittedName>
</protein>
<feature type="transmembrane region" description="Helical" evidence="1">
    <location>
        <begin position="28"/>
        <end position="51"/>
    </location>
</feature>
<evidence type="ECO:0000256" key="1">
    <source>
        <dbReference type="SAM" id="Phobius"/>
    </source>
</evidence>
<evidence type="ECO:0000313" key="4">
    <source>
        <dbReference type="EMBL" id="PTG70262.1"/>
    </source>
</evidence>
<evidence type="ECO:0000313" key="3">
    <source>
        <dbReference type="EMBL" id="PTG27667.1"/>
    </source>
</evidence>
<keyword evidence="1" id="KW-1133">Transmembrane helix</keyword>
<dbReference type="EMBL" id="PZAO01000007">
    <property type="protein sequence ID" value="PTG70262.1"/>
    <property type="molecule type" value="Genomic_DNA"/>
</dbReference>
<proteinExistence type="predicted"/>
<reference evidence="2" key="2">
    <citation type="submission" date="2018-03" db="EMBL/GenBank/DDBJ databases">
        <authorList>
            <person name="Naushad S."/>
        </authorList>
    </citation>
    <scope>NUCLEOTIDE SEQUENCE</scope>
    <source>
        <strain evidence="3">SNUC 105</strain>
        <strain evidence="4">SNUC 1363</strain>
        <strain evidence="2">SNUC 505</strain>
    </source>
</reference>
<comment type="caution">
    <text evidence="2">The sequence shown here is derived from an EMBL/GenBank/DDBJ whole genome shotgun (WGS) entry which is preliminary data.</text>
</comment>
<name>A0AAE5SXR1_STACR</name>
<dbReference type="AlphaFoldDB" id="A0AAE5SXR1"/>
<evidence type="ECO:0000313" key="5">
    <source>
        <dbReference type="Proteomes" id="UP000242008"/>
    </source>
</evidence>
<dbReference type="Proteomes" id="UP000242144">
    <property type="component" value="Unassembled WGS sequence"/>
</dbReference>